<keyword evidence="5 7" id="KW-0573">Peptidoglycan synthesis</keyword>
<sequence length="425" mass="47266">MRSFVFKSSDQVMSNKLNSAKFALLAVSCCAFVCVAAAVPAKPAPTRPTAVAMPASALTPDPDAMLIEVYKLLAQNQLNSAQALADKLVEAYPTFRLGHLVRGDLLMMHSFPVSTFGAATNAPPDKLKELRDEARARIKSLSERPNPELIPRAILQLRDDQKHVLVVDAKRSRLYVYENQAGHLKFISDYYITQGKLGVEKSKAGDQKTPLGVYYITSHVPGAKLSDFYGSGALPINYPNEWDKVNGRSGSGIWLHGTPSNSFSRPPLDSDGCLVLTNPDLKKLSETVEIGKTPVVISEQVEFITLSKWNAERDLATKLINDWRLDVESKSSKRWLSNYSSSFKNAQGESLPVWFDKQQILFAGAADISIKLSDVTVFNYPGKGNMLVSTFTQESRYGKNRNVTRKRQYWAKEANRWKIIFEGVI</sequence>
<dbReference type="Pfam" id="PF03734">
    <property type="entry name" value="YkuD"/>
    <property type="match status" value="1"/>
</dbReference>
<gene>
    <name evidence="10" type="ORF">S2091_3444</name>
</gene>
<feature type="signal peptide" evidence="8">
    <location>
        <begin position="1"/>
        <end position="36"/>
    </location>
</feature>
<dbReference type="GO" id="GO:0009252">
    <property type="term" value="P:peptidoglycan biosynthetic process"/>
    <property type="evidence" value="ECO:0007669"/>
    <property type="project" value="UniProtKB-UniPathway"/>
</dbReference>
<comment type="similarity">
    <text evidence="2">Belongs to the YkuD family.</text>
</comment>
<keyword evidence="4 7" id="KW-0133">Cell shape</keyword>
<dbReference type="PANTHER" id="PTHR36699:SF1">
    <property type="entry name" value="L,D-TRANSPEPTIDASE YAFK-RELATED"/>
    <property type="match status" value="1"/>
</dbReference>
<comment type="caution">
    <text evidence="10">The sequence shown here is derived from an EMBL/GenBank/DDBJ whole genome shotgun (WGS) entry which is preliminary data.</text>
</comment>
<feature type="chain" id="PRO_5015531433" evidence="8">
    <location>
        <begin position="37"/>
        <end position="425"/>
    </location>
</feature>
<evidence type="ECO:0000256" key="1">
    <source>
        <dbReference type="ARBA" id="ARBA00004752"/>
    </source>
</evidence>
<dbReference type="Gene3D" id="2.40.440.10">
    <property type="entry name" value="L,D-transpeptidase catalytic domain-like"/>
    <property type="match status" value="1"/>
</dbReference>
<keyword evidence="8" id="KW-0732">Signal</keyword>
<evidence type="ECO:0000256" key="2">
    <source>
        <dbReference type="ARBA" id="ARBA00005992"/>
    </source>
</evidence>
<dbReference type="EMBL" id="PUGF01000018">
    <property type="protein sequence ID" value="PRC91888.1"/>
    <property type="molecule type" value="Genomic_DNA"/>
</dbReference>
<evidence type="ECO:0000256" key="6">
    <source>
        <dbReference type="ARBA" id="ARBA00023316"/>
    </source>
</evidence>
<dbReference type="GO" id="GO:0071555">
    <property type="term" value="P:cell wall organization"/>
    <property type="evidence" value="ECO:0007669"/>
    <property type="project" value="UniProtKB-UniRule"/>
</dbReference>
<dbReference type="GO" id="GO:0004180">
    <property type="term" value="F:carboxypeptidase activity"/>
    <property type="evidence" value="ECO:0007669"/>
    <property type="project" value="UniProtKB-ARBA"/>
</dbReference>
<keyword evidence="3" id="KW-0808">Transferase</keyword>
<feature type="active site" description="Nucleophile" evidence="7">
    <location>
        <position position="273"/>
    </location>
</feature>
<dbReference type="UniPathway" id="UPA00219"/>
<dbReference type="SUPFAM" id="SSF141523">
    <property type="entry name" value="L,D-transpeptidase catalytic domain-like"/>
    <property type="match status" value="1"/>
</dbReference>
<dbReference type="PROSITE" id="PS52029">
    <property type="entry name" value="LD_TPASE"/>
    <property type="match status" value="1"/>
</dbReference>
<accession>A0A2S9GW16</accession>
<evidence type="ECO:0000256" key="7">
    <source>
        <dbReference type="PROSITE-ProRule" id="PRU01373"/>
    </source>
</evidence>
<evidence type="ECO:0000313" key="11">
    <source>
        <dbReference type="Proteomes" id="UP000237839"/>
    </source>
</evidence>
<dbReference type="InterPro" id="IPR038063">
    <property type="entry name" value="Transpep_catalytic_dom"/>
</dbReference>
<dbReference type="Proteomes" id="UP000237839">
    <property type="component" value="Unassembled WGS sequence"/>
</dbReference>
<dbReference type="Pfam" id="PF24125">
    <property type="entry name" value="Cds6_C"/>
    <property type="match status" value="1"/>
</dbReference>
<dbReference type="InterPro" id="IPR005490">
    <property type="entry name" value="LD_TPept_cat_dom"/>
</dbReference>
<evidence type="ECO:0000256" key="4">
    <source>
        <dbReference type="ARBA" id="ARBA00022960"/>
    </source>
</evidence>
<proteinExistence type="inferred from homology"/>
<keyword evidence="11" id="KW-1185">Reference proteome</keyword>
<keyword evidence="6 7" id="KW-0961">Cell wall biogenesis/degradation</keyword>
<evidence type="ECO:0000256" key="3">
    <source>
        <dbReference type="ARBA" id="ARBA00022679"/>
    </source>
</evidence>
<comment type="pathway">
    <text evidence="1 7">Cell wall biogenesis; peptidoglycan biosynthesis.</text>
</comment>
<dbReference type="InterPro" id="IPR056203">
    <property type="entry name" value="Cds6_C"/>
</dbReference>
<evidence type="ECO:0000313" key="10">
    <source>
        <dbReference type="EMBL" id="PRC91888.1"/>
    </source>
</evidence>
<dbReference type="AlphaFoldDB" id="A0A2S9GW16"/>
<feature type="domain" description="L,D-TPase catalytic" evidence="9">
    <location>
        <begin position="163"/>
        <end position="298"/>
    </location>
</feature>
<dbReference type="CDD" id="cd16913">
    <property type="entry name" value="YkuD_like"/>
    <property type="match status" value="1"/>
</dbReference>
<evidence type="ECO:0000259" key="9">
    <source>
        <dbReference type="PROSITE" id="PS52029"/>
    </source>
</evidence>
<protein>
    <submittedName>
        <fullName evidence="10">L,D-transpeptidase catalytic domain</fullName>
    </submittedName>
</protein>
<name>A0A2S9GW16_9BURK</name>
<evidence type="ECO:0000256" key="8">
    <source>
        <dbReference type="SAM" id="SignalP"/>
    </source>
</evidence>
<reference evidence="10 11" key="1">
    <citation type="submission" date="2018-02" db="EMBL/GenBank/DDBJ databases">
        <title>Solimicrobium silvestre gen. nov., sp. nov., isolated from alpine forest soil.</title>
        <authorList>
            <person name="Margesin R."/>
            <person name="Albuquerque L."/>
            <person name="Zhang D.-C."/>
            <person name="Froufe H.J.C."/>
            <person name="Severino R."/>
            <person name="Roxo I."/>
            <person name="Egas C."/>
            <person name="Da Costa M.S."/>
        </authorList>
    </citation>
    <scope>NUCLEOTIDE SEQUENCE [LARGE SCALE GENOMIC DNA]</scope>
    <source>
        <strain evidence="10 11">S20-91</strain>
    </source>
</reference>
<organism evidence="10 11">
    <name type="scientific">Solimicrobium silvestre</name>
    <dbReference type="NCBI Taxonomy" id="2099400"/>
    <lineage>
        <taxon>Bacteria</taxon>
        <taxon>Pseudomonadati</taxon>
        <taxon>Pseudomonadota</taxon>
        <taxon>Betaproteobacteria</taxon>
        <taxon>Burkholderiales</taxon>
        <taxon>Oxalobacteraceae</taxon>
        <taxon>Solimicrobium</taxon>
    </lineage>
</organism>
<dbReference type="GO" id="GO:0008360">
    <property type="term" value="P:regulation of cell shape"/>
    <property type="evidence" value="ECO:0007669"/>
    <property type="project" value="UniProtKB-UniRule"/>
</dbReference>
<evidence type="ECO:0000256" key="5">
    <source>
        <dbReference type="ARBA" id="ARBA00022984"/>
    </source>
</evidence>
<dbReference type="PANTHER" id="PTHR36699">
    <property type="entry name" value="LD-TRANSPEPTIDASE"/>
    <property type="match status" value="1"/>
</dbReference>
<dbReference type="GO" id="GO:0016740">
    <property type="term" value="F:transferase activity"/>
    <property type="evidence" value="ECO:0007669"/>
    <property type="project" value="UniProtKB-KW"/>
</dbReference>
<feature type="active site" description="Proton donor/acceptor" evidence="7">
    <location>
        <position position="256"/>
    </location>
</feature>